<dbReference type="Proteomes" id="UP000717328">
    <property type="component" value="Unassembled WGS sequence"/>
</dbReference>
<feature type="compositionally biased region" description="Polar residues" evidence="1">
    <location>
        <begin position="267"/>
        <end position="276"/>
    </location>
</feature>
<feature type="domain" description="Protein kinase" evidence="2">
    <location>
        <begin position="509"/>
        <end position="761"/>
    </location>
</feature>
<feature type="compositionally biased region" description="Polar residues" evidence="1">
    <location>
        <begin position="342"/>
        <end position="352"/>
    </location>
</feature>
<dbReference type="InterPro" id="IPR001245">
    <property type="entry name" value="Ser-Thr/Tyr_kinase_cat_dom"/>
</dbReference>
<dbReference type="PANTHER" id="PTHR44329">
    <property type="entry name" value="SERINE/THREONINE-PROTEIN KINASE TNNI3K-RELATED"/>
    <property type="match status" value="1"/>
</dbReference>
<dbReference type="OrthoDB" id="26722at2759"/>
<dbReference type="PROSITE" id="PS50011">
    <property type="entry name" value="PROTEIN_KINASE_DOM"/>
    <property type="match status" value="1"/>
</dbReference>
<dbReference type="Pfam" id="PF07714">
    <property type="entry name" value="PK_Tyr_Ser-Thr"/>
    <property type="match status" value="1"/>
</dbReference>
<dbReference type="GO" id="GO:0004674">
    <property type="term" value="F:protein serine/threonine kinase activity"/>
    <property type="evidence" value="ECO:0007669"/>
    <property type="project" value="TreeGrafter"/>
</dbReference>
<reference evidence="3" key="1">
    <citation type="submission" date="2021-02" db="EMBL/GenBank/DDBJ databases">
        <authorList>
            <person name="Nieuwenhuis M."/>
            <person name="Van De Peppel L.J.J."/>
        </authorList>
    </citation>
    <scope>NUCLEOTIDE SEQUENCE</scope>
    <source>
        <strain evidence="3">D49</strain>
    </source>
</reference>
<gene>
    <name evidence="3" type="ORF">H0H81_006148</name>
</gene>
<accession>A0A9P7K5C5</accession>
<dbReference type="GO" id="GO:0005524">
    <property type="term" value="F:ATP binding"/>
    <property type="evidence" value="ECO:0007669"/>
    <property type="project" value="InterPro"/>
</dbReference>
<sequence length="809" mass="91339">MSATSACTRESVLDDLWNRVESLERELEAEWQRCLITCSRPDAMFAFKENQRRLLFSHIREIESTPDLFTGFAGIHNLTPRFPQAGHTIPGYGFVDPLEYTRHQSIPLSSSSATPYFIHESAISQTPTVDSLPLPLILPDPPQYSVSLVLHFPLNRAPSFGPPSDSPGTPVQHNWRSPISPSSYGYLQASTPPIVTSRPRPLRLYPPHATPNVQATYANVVGEHSQSPERRQFQDDIPWLQNHTPTPRDFTTSPVSYHSDVAPLSEKSLTTANSGRRSARGWHLDTPRLDAKDSLQRLALLPTHSQPTKKQSKKKPTSKHYADVSSEKVFRICEEDNDRLVGQSTTDVNPHTESQEFRTRTHVGRNNQGNTSGPMPMPLRSSHIEPVRQFNSAHSYPTPAKFQERHPVDDRSSPILIAPTATSPYCVTQKINIICRQLQCVFDDEAKYKRFLSYRNEAAQYVLDFLQKLLDCAPLEEALRSKLFLALVRLCRKSERYPKSFILTGVAWSQGEDPNAQGCFGDIFRSHAAKLFKAFAREAVVWSQLSHLNVLPFYGIYRLGDARNRIGLVSPWMENKNIREFLHKNPEADRLLLISDIAAGMQYLHKERVVHGDLKGVNILVSDAGRACLADFGLSSVVDSCGPRCPDLSSRNAEGGTLRYQAPELNDPDHENPRTFASDVYAFAFVCYEIFTDDHPFPELNQNYAVVIKVAKGERPNQPKENHIVERGLDDRMWSLMEDCWQQDPRDRPTAVEVVARLQRLAVDPRPAGGWGELSPSRFRLTEGEEPPNIQDELLETLRILETNGISLF</sequence>
<organism evidence="3 4">
    <name type="scientific">Sphagnurus paluster</name>
    <dbReference type="NCBI Taxonomy" id="117069"/>
    <lineage>
        <taxon>Eukaryota</taxon>
        <taxon>Fungi</taxon>
        <taxon>Dikarya</taxon>
        <taxon>Basidiomycota</taxon>
        <taxon>Agaricomycotina</taxon>
        <taxon>Agaricomycetes</taxon>
        <taxon>Agaricomycetidae</taxon>
        <taxon>Agaricales</taxon>
        <taxon>Tricholomatineae</taxon>
        <taxon>Lyophyllaceae</taxon>
        <taxon>Sphagnurus</taxon>
    </lineage>
</organism>
<evidence type="ECO:0000313" key="3">
    <source>
        <dbReference type="EMBL" id="KAG5637004.1"/>
    </source>
</evidence>
<feature type="compositionally biased region" description="Polar residues" evidence="1">
    <location>
        <begin position="364"/>
        <end position="373"/>
    </location>
</feature>
<protein>
    <recommendedName>
        <fullName evidence="2">Protein kinase domain-containing protein</fullName>
    </recommendedName>
</protein>
<feature type="region of interest" description="Disordered" evidence="1">
    <location>
        <begin position="239"/>
        <end position="323"/>
    </location>
</feature>
<name>A0A9P7K5C5_9AGAR</name>
<dbReference type="Gene3D" id="1.10.510.10">
    <property type="entry name" value="Transferase(Phosphotransferase) domain 1"/>
    <property type="match status" value="1"/>
</dbReference>
<dbReference type="AlphaFoldDB" id="A0A9P7K5C5"/>
<dbReference type="PROSITE" id="PS00108">
    <property type="entry name" value="PROTEIN_KINASE_ST"/>
    <property type="match status" value="1"/>
</dbReference>
<reference evidence="3" key="2">
    <citation type="submission" date="2021-10" db="EMBL/GenBank/DDBJ databases">
        <title>Phylogenomics reveals ancestral predisposition of the termite-cultivated fungus Termitomyces towards a domesticated lifestyle.</title>
        <authorList>
            <person name="Auxier B."/>
            <person name="Grum-Grzhimaylo A."/>
            <person name="Cardenas M.E."/>
            <person name="Lodge J.D."/>
            <person name="Laessoe T."/>
            <person name="Pedersen O."/>
            <person name="Smith M.E."/>
            <person name="Kuyper T.W."/>
            <person name="Franco-Molano E.A."/>
            <person name="Baroni T.J."/>
            <person name="Aanen D.K."/>
        </authorList>
    </citation>
    <scope>NUCLEOTIDE SEQUENCE</scope>
    <source>
        <strain evidence="3">D49</strain>
    </source>
</reference>
<evidence type="ECO:0000313" key="4">
    <source>
        <dbReference type="Proteomes" id="UP000717328"/>
    </source>
</evidence>
<evidence type="ECO:0000256" key="1">
    <source>
        <dbReference type="SAM" id="MobiDB-lite"/>
    </source>
</evidence>
<keyword evidence="4" id="KW-1185">Reference proteome</keyword>
<dbReference type="PANTHER" id="PTHR44329:SF214">
    <property type="entry name" value="PROTEIN KINASE DOMAIN-CONTAINING PROTEIN"/>
    <property type="match status" value="1"/>
</dbReference>
<evidence type="ECO:0000259" key="2">
    <source>
        <dbReference type="PROSITE" id="PS50011"/>
    </source>
</evidence>
<dbReference type="InterPro" id="IPR000719">
    <property type="entry name" value="Prot_kinase_dom"/>
</dbReference>
<dbReference type="InterPro" id="IPR051681">
    <property type="entry name" value="Ser/Thr_Kinases-Pseudokinases"/>
</dbReference>
<feature type="compositionally biased region" description="Polar residues" evidence="1">
    <location>
        <begin position="241"/>
        <end position="256"/>
    </location>
</feature>
<dbReference type="InterPro" id="IPR008271">
    <property type="entry name" value="Ser/Thr_kinase_AS"/>
</dbReference>
<proteinExistence type="predicted"/>
<feature type="region of interest" description="Disordered" evidence="1">
    <location>
        <begin position="342"/>
        <end position="378"/>
    </location>
</feature>
<dbReference type="InterPro" id="IPR011009">
    <property type="entry name" value="Kinase-like_dom_sf"/>
</dbReference>
<comment type="caution">
    <text evidence="3">The sequence shown here is derived from an EMBL/GenBank/DDBJ whole genome shotgun (WGS) entry which is preliminary data.</text>
</comment>
<dbReference type="SMART" id="SM00220">
    <property type="entry name" value="S_TKc"/>
    <property type="match status" value="1"/>
</dbReference>
<feature type="compositionally biased region" description="Basic and acidic residues" evidence="1">
    <location>
        <begin position="282"/>
        <end position="295"/>
    </location>
</feature>
<dbReference type="EMBL" id="JABCKI010005870">
    <property type="protein sequence ID" value="KAG5637004.1"/>
    <property type="molecule type" value="Genomic_DNA"/>
</dbReference>
<dbReference type="SUPFAM" id="SSF56112">
    <property type="entry name" value="Protein kinase-like (PK-like)"/>
    <property type="match status" value="1"/>
</dbReference>